<reference evidence="3 4" key="1">
    <citation type="submission" date="2018-04" db="EMBL/GenBank/DDBJ databases">
        <title>Novel Campyloabacter and Helicobacter Species and Strains.</title>
        <authorList>
            <person name="Mannion A.J."/>
            <person name="Shen Z."/>
            <person name="Fox J.G."/>
        </authorList>
    </citation>
    <scope>NUCLEOTIDE SEQUENCE [LARGE SCALE GENOMIC DNA]</scope>
    <source>
        <strain evidence="3 4">MIT 97-5075</strain>
    </source>
</reference>
<keyword evidence="4" id="KW-1185">Reference proteome</keyword>
<dbReference type="GO" id="GO:0031956">
    <property type="term" value="F:medium-chain fatty acid-CoA ligase activity"/>
    <property type="evidence" value="ECO:0007669"/>
    <property type="project" value="TreeGrafter"/>
</dbReference>
<protein>
    <submittedName>
        <fullName evidence="3">Uncharacterized protein</fullName>
    </submittedName>
</protein>
<proteinExistence type="inferred from homology"/>
<dbReference type="Gene3D" id="3.30.300.30">
    <property type="match status" value="1"/>
</dbReference>
<name>A0A3D8J9P5_9HELI</name>
<dbReference type="GO" id="GO:0006631">
    <property type="term" value="P:fatty acid metabolic process"/>
    <property type="evidence" value="ECO:0007669"/>
    <property type="project" value="TreeGrafter"/>
</dbReference>
<evidence type="ECO:0000256" key="2">
    <source>
        <dbReference type="ARBA" id="ARBA00022598"/>
    </source>
</evidence>
<dbReference type="PANTHER" id="PTHR43201:SF5">
    <property type="entry name" value="MEDIUM-CHAIN ACYL-COA LIGASE ACSF2, MITOCHONDRIAL"/>
    <property type="match status" value="1"/>
</dbReference>
<dbReference type="EMBL" id="NXLW01000001">
    <property type="protein sequence ID" value="RDU73826.1"/>
    <property type="molecule type" value="Genomic_DNA"/>
</dbReference>
<dbReference type="AlphaFoldDB" id="A0A3D8J9P5"/>
<sequence>MHNEEYLRVIGRAKEVINIGGEKLIPQEVEGVLLQIPFIKDCLVYGELSHITGQIVCAKIVLDRQFLESLYCEDSNNSSWQSLLSCGGDNIAGFQPNVREIKKALRLFCQDKIASFKIPSKIEIVESLAISQRFKKIRNNHV</sequence>
<dbReference type="SUPFAM" id="SSF56801">
    <property type="entry name" value="Acetyl-CoA synthetase-like"/>
    <property type="match status" value="1"/>
</dbReference>
<organism evidence="3 4">
    <name type="scientific">Helicobacter aurati</name>
    <dbReference type="NCBI Taxonomy" id="137778"/>
    <lineage>
        <taxon>Bacteria</taxon>
        <taxon>Pseudomonadati</taxon>
        <taxon>Campylobacterota</taxon>
        <taxon>Epsilonproteobacteria</taxon>
        <taxon>Campylobacterales</taxon>
        <taxon>Helicobacteraceae</taxon>
        <taxon>Helicobacter</taxon>
    </lineage>
</organism>
<evidence type="ECO:0000256" key="1">
    <source>
        <dbReference type="ARBA" id="ARBA00006432"/>
    </source>
</evidence>
<keyword evidence="2" id="KW-0436">Ligase</keyword>
<evidence type="ECO:0000313" key="3">
    <source>
        <dbReference type="EMBL" id="RDU73826.1"/>
    </source>
</evidence>
<comment type="similarity">
    <text evidence="1">Belongs to the ATP-dependent AMP-binding enzyme family.</text>
</comment>
<comment type="caution">
    <text evidence="3">The sequence shown here is derived from an EMBL/GenBank/DDBJ whole genome shotgun (WGS) entry which is preliminary data.</text>
</comment>
<evidence type="ECO:0000313" key="4">
    <source>
        <dbReference type="Proteomes" id="UP000256424"/>
    </source>
</evidence>
<dbReference type="Proteomes" id="UP000256424">
    <property type="component" value="Unassembled WGS sequence"/>
</dbReference>
<accession>A0A3D8J9P5</accession>
<dbReference type="PANTHER" id="PTHR43201">
    <property type="entry name" value="ACYL-COA SYNTHETASE"/>
    <property type="match status" value="1"/>
</dbReference>
<dbReference type="InterPro" id="IPR045851">
    <property type="entry name" value="AMP-bd_C_sf"/>
</dbReference>
<gene>
    <name evidence="3" type="ORF">CQA66_00020</name>
</gene>